<dbReference type="EMBL" id="JACJTC010000017">
    <property type="protein sequence ID" value="MBD2614080.1"/>
    <property type="molecule type" value="Genomic_DNA"/>
</dbReference>
<keyword evidence="2" id="KW-0540">Nuclease</keyword>
<dbReference type="Proteomes" id="UP000606396">
    <property type="component" value="Unassembled WGS sequence"/>
</dbReference>
<dbReference type="Gene3D" id="1.10.30.50">
    <property type="match status" value="1"/>
</dbReference>
<dbReference type="GO" id="GO:0004519">
    <property type="term" value="F:endonuclease activity"/>
    <property type="evidence" value="ECO:0007669"/>
    <property type="project" value="UniProtKB-KW"/>
</dbReference>
<comment type="caution">
    <text evidence="2">The sequence shown here is derived from an EMBL/GenBank/DDBJ whole genome shotgun (WGS) entry which is preliminary data.</text>
</comment>
<evidence type="ECO:0000259" key="1">
    <source>
        <dbReference type="SMART" id="SM00507"/>
    </source>
</evidence>
<feature type="domain" description="HNH nuclease" evidence="1">
    <location>
        <begin position="23"/>
        <end position="73"/>
    </location>
</feature>
<name>A0ABR8HFY0_NOSPU</name>
<organism evidence="2 3">
    <name type="scientific">Nostoc punctiforme FACHB-252</name>
    <dbReference type="NCBI Taxonomy" id="1357509"/>
    <lineage>
        <taxon>Bacteria</taxon>
        <taxon>Bacillati</taxon>
        <taxon>Cyanobacteriota</taxon>
        <taxon>Cyanophyceae</taxon>
        <taxon>Nostocales</taxon>
        <taxon>Nostocaceae</taxon>
        <taxon>Nostoc</taxon>
    </lineage>
</organism>
<protein>
    <submittedName>
        <fullName evidence="2">HNH endonuclease</fullName>
    </submittedName>
</protein>
<dbReference type="SMART" id="SM00507">
    <property type="entry name" value="HNHc"/>
    <property type="match status" value="1"/>
</dbReference>
<evidence type="ECO:0000313" key="2">
    <source>
        <dbReference type="EMBL" id="MBD2614080.1"/>
    </source>
</evidence>
<accession>A0ABR8HFY0</accession>
<dbReference type="InterPro" id="IPR002711">
    <property type="entry name" value="HNH"/>
</dbReference>
<dbReference type="Pfam" id="PF01844">
    <property type="entry name" value="HNH"/>
    <property type="match status" value="1"/>
</dbReference>
<dbReference type="CDD" id="cd00085">
    <property type="entry name" value="HNHc"/>
    <property type="match status" value="1"/>
</dbReference>
<dbReference type="RefSeq" id="WP_190951162.1">
    <property type="nucleotide sequence ID" value="NZ_JACJTC010000017.1"/>
</dbReference>
<keyword evidence="3" id="KW-1185">Reference proteome</keyword>
<reference evidence="2 3" key="1">
    <citation type="journal article" date="2020" name="ISME J.">
        <title>Comparative genomics reveals insights into cyanobacterial evolution and habitat adaptation.</title>
        <authorList>
            <person name="Chen M.Y."/>
            <person name="Teng W.K."/>
            <person name="Zhao L."/>
            <person name="Hu C.X."/>
            <person name="Zhou Y.K."/>
            <person name="Han B.P."/>
            <person name="Song L.R."/>
            <person name="Shu W.S."/>
        </authorList>
    </citation>
    <scope>NUCLEOTIDE SEQUENCE [LARGE SCALE GENOMIC DNA]</scope>
    <source>
        <strain evidence="2 3">FACHB-252</strain>
    </source>
</reference>
<sequence length="202" mass="23550">MRKRIEISLQDIVSYWERREDESGLAVDWLDANKRCWRCGYKSRLQRCHIVPHSLGGSEAPSNLVLLCHRCHREAPNVADPRFMWIWLRATCVPFYDTYWSILGSFEFERMFGRLPFMSIGLDESQADKVKELLWKEMENATIHFGEGRMNPATIACIFAKVEEILTGKPPKLKCPEWGQQYALKTMGFKITRSDILEDKTS</sequence>
<evidence type="ECO:0000313" key="3">
    <source>
        <dbReference type="Proteomes" id="UP000606396"/>
    </source>
</evidence>
<proteinExistence type="predicted"/>
<keyword evidence="2" id="KW-0255">Endonuclease</keyword>
<gene>
    <name evidence="2" type="ORF">H6G94_22865</name>
</gene>
<keyword evidence="2" id="KW-0378">Hydrolase</keyword>
<dbReference type="InterPro" id="IPR003615">
    <property type="entry name" value="HNH_nuc"/>
</dbReference>